<accession>A0A0L8C6W2</accession>
<feature type="transmembrane region" description="Helical" evidence="1">
    <location>
        <begin position="42"/>
        <end position="61"/>
    </location>
</feature>
<keyword evidence="1" id="KW-0472">Membrane</keyword>
<feature type="transmembrane region" description="Helical" evidence="1">
    <location>
        <begin position="73"/>
        <end position="91"/>
    </location>
</feature>
<proteinExistence type="predicted"/>
<evidence type="ECO:0000256" key="1">
    <source>
        <dbReference type="SAM" id="Phobius"/>
    </source>
</evidence>
<comment type="caution">
    <text evidence="2">The sequence shown here is derived from an EMBL/GenBank/DDBJ whole genome shotgun (WGS) entry which is preliminary data.</text>
</comment>
<feature type="transmembrane region" description="Helical" evidence="1">
    <location>
        <begin position="103"/>
        <end position="122"/>
    </location>
</feature>
<organism evidence="2 3">
    <name type="scientific">Ensifer adhaerens</name>
    <name type="common">Sinorhizobium morelense</name>
    <dbReference type="NCBI Taxonomy" id="106592"/>
    <lineage>
        <taxon>Bacteria</taxon>
        <taxon>Pseudomonadati</taxon>
        <taxon>Pseudomonadota</taxon>
        <taxon>Alphaproteobacteria</taxon>
        <taxon>Hyphomicrobiales</taxon>
        <taxon>Rhizobiaceae</taxon>
        <taxon>Sinorhizobium/Ensifer group</taxon>
        <taxon>Ensifer</taxon>
    </lineage>
</organism>
<sequence length="173" mass="18710">MTLEPLLHAPYAVQLHVATVIPAAILGAFLLARPKGTRPHRLLGKIWLALMVVTASSTFFIHEIKLIGDFSPIHLLSIYVLFGSWQAIAAARRHDIPAHRGHVAGMYLGGIVVAGLFTLLPGRLMQVSLFSELSIWQAAVRAAPLAVLLISAAVLSIRQGRLFGRGKSSKRLA</sequence>
<evidence type="ECO:0000313" key="2">
    <source>
        <dbReference type="EMBL" id="KOF22645.1"/>
    </source>
</evidence>
<dbReference type="InterPro" id="IPR018750">
    <property type="entry name" value="DUF2306_membrane"/>
</dbReference>
<keyword evidence="1" id="KW-1133">Transmembrane helix</keyword>
<protein>
    <submittedName>
        <fullName evidence="2">Membrane protein</fullName>
    </submittedName>
</protein>
<dbReference type="Pfam" id="PF10067">
    <property type="entry name" value="DUF2306"/>
    <property type="match status" value="1"/>
</dbReference>
<reference evidence="3" key="1">
    <citation type="submission" date="2015-07" db="EMBL/GenBank/DDBJ databases">
        <title>Whole genome sequence of an Ensifer adhaerens strain isolated from a cave pool in the Wind Cave National Park.</title>
        <authorList>
            <person name="Eng W.W.H."/>
            <person name="Gan H.M."/>
            <person name="Barton H.A."/>
            <person name="Savka M.A."/>
        </authorList>
    </citation>
    <scope>NUCLEOTIDE SEQUENCE [LARGE SCALE GENOMIC DNA]</scope>
    <source>
        <strain evidence="3">SD006</strain>
    </source>
</reference>
<keyword evidence="1" id="KW-0812">Transmembrane</keyword>
<evidence type="ECO:0000313" key="3">
    <source>
        <dbReference type="Proteomes" id="UP000037425"/>
    </source>
</evidence>
<dbReference type="EMBL" id="LGAP01000001">
    <property type="protein sequence ID" value="KOF22645.1"/>
    <property type="molecule type" value="Genomic_DNA"/>
</dbReference>
<dbReference type="Proteomes" id="UP000037425">
    <property type="component" value="Unassembled WGS sequence"/>
</dbReference>
<dbReference type="AlphaFoldDB" id="A0A0L8C6W2"/>
<dbReference type="PATRIC" id="fig|106592.7.peg.816"/>
<name>A0A0L8C6W2_ENSAD</name>
<feature type="transmembrane region" description="Helical" evidence="1">
    <location>
        <begin position="134"/>
        <end position="157"/>
    </location>
</feature>
<gene>
    <name evidence="2" type="ORF">AC244_03830</name>
</gene>
<dbReference type="RefSeq" id="WP_053247440.1">
    <property type="nucleotide sequence ID" value="NZ_LGAP01000001.1"/>
</dbReference>
<feature type="transmembrane region" description="Helical" evidence="1">
    <location>
        <begin position="12"/>
        <end position="30"/>
    </location>
</feature>
<dbReference type="OrthoDB" id="9815686at2"/>